<dbReference type="CDD" id="cd06627">
    <property type="entry name" value="STKc_Cdc7_like"/>
    <property type="match status" value="1"/>
</dbReference>
<evidence type="ECO:0000259" key="11">
    <source>
        <dbReference type="PROSITE" id="PS50011"/>
    </source>
</evidence>
<accession>A0A4Y7T8U4</accession>
<dbReference type="Gene3D" id="1.25.10.10">
    <property type="entry name" value="Leucine-rich Repeat Variant"/>
    <property type="match status" value="2"/>
</dbReference>
<comment type="caution">
    <text evidence="12">The sequence shown here is derived from an EMBL/GenBank/DDBJ whole genome shotgun (WGS) entry which is preliminary data.</text>
</comment>
<feature type="domain" description="Protein kinase" evidence="11">
    <location>
        <begin position="25"/>
        <end position="255"/>
    </location>
</feature>
<evidence type="ECO:0000256" key="3">
    <source>
        <dbReference type="ARBA" id="ARBA00022679"/>
    </source>
</evidence>
<dbReference type="InterPro" id="IPR053235">
    <property type="entry name" value="Ser_Thr_kinase"/>
</dbReference>
<feature type="region of interest" description="Disordered" evidence="10">
    <location>
        <begin position="1161"/>
        <end position="1307"/>
    </location>
</feature>
<evidence type="ECO:0000313" key="12">
    <source>
        <dbReference type="EMBL" id="TEB30606.1"/>
    </source>
</evidence>
<feature type="compositionally biased region" description="Polar residues" evidence="10">
    <location>
        <begin position="1282"/>
        <end position="1301"/>
    </location>
</feature>
<dbReference type="GO" id="GO:0004674">
    <property type="term" value="F:protein serine/threonine kinase activity"/>
    <property type="evidence" value="ECO:0007669"/>
    <property type="project" value="UniProtKB-KW"/>
</dbReference>
<evidence type="ECO:0000256" key="5">
    <source>
        <dbReference type="ARBA" id="ARBA00022777"/>
    </source>
</evidence>
<feature type="compositionally biased region" description="Polar residues" evidence="10">
    <location>
        <begin position="1238"/>
        <end position="1251"/>
    </location>
</feature>
<keyword evidence="4 9" id="KW-0547">Nucleotide-binding</keyword>
<dbReference type="PROSITE" id="PS00108">
    <property type="entry name" value="PROTEIN_KINASE_ST"/>
    <property type="match status" value="1"/>
</dbReference>
<evidence type="ECO:0000256" key="6">
    <source>
        <dbReference type="ARBA" id="ARBA00022840"/>
    </source>
</evidence>
<feature type="region of interest" description="Disordered" evidence="10">
    <location>
        <begin position="1"/>
        <end position="22"/>
    </location>
</feature>
<dbReference type="GO" id="GO:0005737">
    <property type="term" value="C:cytoplasm"/>
    <property type="evidence" value="ECO:0007669"/>
    <property type="project" value="TreeGrafter"/>
</dbReference>
<dbReference type="GO" id="GO:0005524">
    <property type="term" value="F:ATP binding"/>
    <property type="evidence" value="ECO:0007669"/>
    <property type="project" value="UniProtKB-UniRule"/>
</dbReference>
<keyword evidence="5" id="KW-0418">Kinase</keyword>
<dbReference type="Proteomes" id="UP000298030">
    <property type="component" value="Unassembled WGS sequence"/>
</dbReference>
<comment type="catalytic activity">
    <reaction evidence="8">
        <text>L-seryl-[protein] + ATP = O-phospho-L-seryl-[protein] + ADP + H(+)</text>
        <dbReference type="Rhea" id="RHEA:17989"/>
        <dbReference type="Rhea" id="RHEA-COMP:9863"/>
        <dbReference type="Rhea" id="RHEA-COMP:11604"/>
        <dbReference type="ChEBI" id="CHEBI:15378"/>
        <dbReference type="ChEBI" id="CHEBI:29999"/>
        <dbReference type="ChEBI" id="CHEBI:30616"/>
        <dbReference type="ChEBI" id="CHEBI:83421"/>
        <dbReference type="ChEBI" id="CHEBI:456216"/>
        <dbReference type="EC" id="2.7.11.1"/>
    </reaction>
</comment>
<evidence type="ECO:0000256" key="7">
    <source>
        <dbReference type="ARBA" id="ARBA00047899"/>
    </source>
</evidence>
<feature type="compositionally biased region" description="Low complexity" evidence="10">
    <location>
        <begin position="1162"/>
        <end position="1180"/>
    </location>
</feature>
<dbReference type="InterPro" id="IPR011989">
    <property type="entry name" value="ARM-like"/>
</dbReference>
<feature type="compositionally biased region" description="Acidic residues" evidence="10">
    <location>
        <begin position="428"/>
        <end position="437"/>
    </location>
</feature>
<evidence type="ECO:0000256" key="1">
    <source>
        <dbReference type="ARBA" id="ARBA00012513"/>
    </source>
</evidence>
<dbReference type="PROSITE" id="PS00107">
    <property type="entry name" value="PROTEIN_KINASE_ATP"/>
    <property type="match status" value="1"/>
</dbReference>
<evidence type="ECO:0000256" key="9">
    <source>
        <dbReference type="PROSITE-ProRule" id="PRU10141"/>
    </source>
</evidence>
<organism evidence="12 13">
    <name type="scientific">Coprinellus micaceus</name>
    <name type="common">Glistening ink-cap mushroom</name>
    <name type="synonym">Coprinus micaceus</name>
    <dbReference type="NCBI Taxonomy" id="71717"/>
    <lineage>
        <taxon>Eukaryota</taxon>
        <taxon>Fungi</taxon>
        <taxon>Dikarya</taxon>
        <taxon>Basidiomycota</taxon>
        <taxon>Agaricomycotina</taxon>
        <taxon>Agaricomycetes</taxon>
        <taxon>Agaricomycetidae</taxon>
        <taxon>Agaricales</taxon>
        <taxon>Agaricineae</taxon>
        <taxon>Psathyrellaceae</taxon>
        <taxon>Coprinellus</taxon>
    </lineage>
</organism>
<dbReference type="STRING" id="71717.A0A4Y7T8U4"/>
<feature type="compositionally biased region" description="Low complexity" evidence="10">
    <location>
        <begin position="505"/>
        <end position="518"/>
    </location>
</feature>
<dbReference type="FunFam" id="1.25.10.10:FF:000583">
    <property type="entry name" value="MAP3K epsilon protein kinase 1"/>
    <property type="match status" value="1"/>
</dbReference>
<evidence type="ECO:0000256" key="4">
    <source>
        <dbReference type="ARBA" id="ARBA00022741"/>
    </source>
</evidence>
<dbReference type="InterPro" id="IPR000719">
    <property type="entry name" value="Prot_kinase_dom"/>
</dbReference>
<dbReference type="SMART" id="SM00220">
    <property type="entry name" value="S_TKc"/>
    <property type="match status" value="1"/>
</dbReference>
<dbReference type="SUPFAM" id="SSF48371">
    <property type="entry name" value="ARM repeat"/>
    <property type="match status" value="1"/>
</dbReference>
<evidence type="ECO:0000256" key="10">
    <source>
        <dbReference type="SAM" id="MobiDB-lite"/>
    </source>
</evidence>
<dbReference type="InterPro" id="IPR017441">
    <property type="entry name" value="Protein_kinase_ATP_BS"/>
</dbReference>
<feature type="region of interest" description="Disordered" evidence="10">
    <location>
        <begin position="553"/>
        <end position="602"/>
    </location>
</feature>
<name>A0A4Y7T8U4_COPMI</name>
<dbReference type="Pfam" id="PF00069">
    <property type="entry name" value="Pkinase"/>
    <property type="match status" value="1"/>
</dbReference>
<keyword evidence="3" id="KW-0808">Transferase</keyword>
<feature type="binding site" evidence="9">
    <location>
        <position position="54"/>
    </location>
    <ligand>
        <name>ATP</name>
        <dbReference type="ChEBI" id="CHEBI:30616"/>
    </ligand>
</feature>
<dbReference type="EMBL" id="QPFP01000022">
    <property type="protein sequence ID" value="TEB30606.1"/>
    <property type="molecule type" value="Genomic_DNA"/>
</dbReference>
<dbReference type="InterPro" id="IPR016024">
    <property type="entry name" value="ARM-type_fold"/>
</dbReference>
<keyword evidence="2" id="KW-0723">Serine/threonine-protein kinase</keyword>
<feature type="compositionally biased region" description="Low complexity" evidence="10">
    <location>
        <begin position="1194"/>
        <end position="1214"/>
    </location>
</feature>
<dbReference type="Gene3D" id="1.10.510.10">
    <property type="entry name" value="Transferase(Phosphotransferase) domain 1"/>
    <property type="match status" value="1"/>
</dbReference>
<feature type="compositionally biased region" description="Polar residues" evidence="10">
    <location>
        <begin position="519"/>
        <end position="535"/>
    </location>
</feature>
<evidence type="ECO:0000256" key="8">
    <source>
        <dbReference type="ARBA" id="ARBA00048679"/>
    </source>
</evidence>
<dbReference type="PROSITE" id="PS50011">
    <property type="entry name" value="PROTEIN_KINASE_DOM"/>
    <property type="match status" value="1"/>
</dbReference>
<feature type="region of interest" description="Disordered" evidence="10">
    <location>
        <begin position="386"/>
        <end position="437"/>
    </location>
</feature>
<evidence type="ECO:0000256" key="2">
    <source>
        <dbReference type="ARBA" id="ARBA00022527"/>
    </source>
</evidence>
<feature type="compositionally biased region" description="Gly residues" evidence="10">
    <location>
        <begin position="1257"/>
        <end position="1275"/>
    </location>
</feature>
<feature type="region of interest" description="Disordered" evidence="10">
    <location>
        <begin position="456"/>
        <end position="537"/>
    </location>
</feature>
<sequence>MATPSRPRSKSRAGSSSSSKALSGYQLGDSLGKGAFGQVYRAMNFETGETVAVKEIQLSNIPKGELPEIMSEIDLLKNLHHANIVQYKGFVKTRDFLYIIPRKFGKFPENLVAVFISQVLEGLLYLHDQGVIHRDIKGANILTDKNGTVKLADFGVAARTGGVMDAAVVGSPYWMAPEVIEQSGATTASDICFSKAIPPYHNLDPMPALFRIVQDDCPPIPEGASPVVKDFLYHCFQKDCNLRISAKKLLKHPWMVSARRQLGDGKAEGSRSSGSEAPKRPLSNYNYDEGSPSRNKNPARNPRPHSPLQKHSELPPSSSAFSLAPTAMGLGLGLGWKSNLTPSAKPAVLAEKIQPNAFKLQSPEEQDDNWDDDFEGGISLTKLHALEKSTTGDDKSESSEDNTQTIRPTKSPAGKATPLARAPSTEPIVEDYSDLASEEDEDWLEEKVADFKLKNGSKKGLFHPDDITTVGLSPIEPGPKSAPLFSLNRKSSRPLLGSGFPNQRSPASSSSALPSASSMGSHGRSTSLNTPNSGSFGKAELQRIQNQAEFGKYAETDDEDYDDVFGKSNGSMNEGQPMQTLQLNTRLSSRSQWREDDDDEEDPFAEIDEGFDEDDLESNLQRDKHARLCSTVNQLIDQLTPSAPDFQLREACDSLLNIIQEAPEMQDQLVSSHGMLAILEVLEGRCSRDVIMKLLQIVNMLVTEDVGFLESFCLIGGIPVIMEFTSKKYQSECRLEASNFIRLLCHTSVLTLQMFISCRGLKVLVDLLDEDYGEQTELVEHALNGICSVFELQSPTTKNDFCRMFIREGLLDPLSAALLNVMSSHDPLELATSTKMKVIQIVLVFTQVSQSDIHVRNALGTRKVIRRLLRACELLDPECLVQMLKAVKHLSMNAQLHEVLQNANAIEILIRILDEQSSGPHSTEMANHIFQTCYNLCRLNKSRQEEAAQAGIIPCLKRVIRTQSPLKQFALPILCDLAGAGKSCRTLLWQHDGIGMYVQLLEDPYFQVSALESMLSWLQDETARVEDQLLKRGSVDAILGCFVAAKTNSFENLLDPFLKMLRLSVPLTIALTKTSSGAFLKRIVERLGQHTKAVVRLNLLRILRYVCEVHPNRAVLVERYGLLQVVEKLSKTGGDGAVLVRELAREIVPVLRPALKPAANFSSSISSRSSSTDGSWSRSSGQVDPRQLRRSPRSDLLSLHSHSRSTSSATGSGLKPSGIAPKKYSRRSTSDQTSTTTADGFQSPLKQSTDSVFGPSRGSGDGGNRLGLTGVGTGLGKARTGSAGSSRQRLGDLWNTSTSAQAGRWQG</sequence>
<keyword evidence="13" id="KW-1185">Reference proteome</keyword>
<dbReference type="PANTHER" id="PTHR24361:SF433">
    <property type="entry name" value="PROTEIN KINASE DOMAIN-CONTAINING PROTEIN"/>
    <property type="match status" value="1"/>
</dbReference>
<keyword evidence="6 9" id="KW-0067">ATP-binding</keyword>
<dbReference type="SUPFAM" id="SSF56112">
    <property type="entry name" value="Protein kinase-like (PK-like)"/>
    <property type="match status" value="1"/>
</dbReference>
<dbReference type="OrthoDB" id="8693905at2759"/>
<proteinExistence type="predicted"/>
<dbReference type="PANTHER" id="PTHR24361">
    <property type="entry name" value="MITOGEN-ACTIVATED KINASE KINASE KINASE"/>
    <property type="match status" value="1"/>
</dbReference>
<dbReference type="InterPro" id="IPR008271">
    <property type="entry name" value="Ser/Thr_kinase_AS"/>
</dbReference>
<feature type="compositionally biased region" description="Polar residues" evidence="10">
    <location>
        <begin position="568"/>
        <end position="591"/>
    </location>
</feature>
<dbReference type="InterPro" id="IPR011009">
    <property type="entry name" value="Kinase-like_dom_sf"/>
</dbReference>
<feature type="region of interest" description="Disordered" evidence="10">
    <location>
        <begin position="261"/>
        <end position="320"/>
    </location>
</feature>
<dbReference type="EC" id="2.7.11.1" evidence="1"/>
<evidence type="ECO:0000313" key="13">
    <source>
        <dbReference type="Proteomes" id="UP000298030"/>
    </source>
</evidence>
<feature type="compositionally biased region" description="Basic and acidic residues" evidence="10">
    <location>
        <begin position="386"/>
        <end position="398"/>
    </location>
</feature>
<comment type="catalytic activity">
    <reaction evidence="7">
        <text>L-threonyl-[protein] + ATP = O-phospho-L-threonyl-[protein] + ADP + H(+)</text>
        <dbReference type="Rhea" id="RHEA:46608"/>
        <dbReference type="Rhea" id="RHEA-COMP:11060"/>
        <dbReference type="Rhea" id="RHEA-COMP:11605"/>
        <dbReference type="ChEBI" id="CHEBI:15378"/>
        <dbReference type="ChEBI" id="CHEBI:30013"/>
        <dbReference type="ChEBI" id="CHEBI:30616"/>
        <dbReference type="ChEBI" id="CHEBI:61977"/>
        <dbReference type="ChEBI" id="CHEBI:456216"/>
        <dbReference type="EC" id="2.7.11.1"/>
    </reaction>
</comment>
<reference evidence="12 13" key="1">
    <citation type="journal article" date="2019" name="Nat. Ecol. Evol.">
        <title>Megaphylogeny resolves global patterns of mushroom evolution.</title>
        <authorList>
            <person name="Varga T."/>
            <person name="Krizsan K."/>
            <person name="Foldi C."/>
            <person name="Dima B."/>
            <person name="Sanchez-Garcia M."/>
            <person name="Sanchez-Ramirez S."/>
            <person name="Szollosi G.J."/>
            <person name="Szarkandi J.G."/>
            <person name="Papp V."/>
            <person name="Albert L."/>
            <person name="Andreopoulos W."/>
            <person name="Angelini C."/>
            <person name="Antonin V."/>
            <person name="Barry K.W."/>
            <person name="Bougher N.L."/>
            <person name="Buchanan P."/>
            <person name="Buyck B."/>
            <person name="Bense V."/>
            <person name="Catcheside P."/>
            <person name="Chovatia M."/>
            <person name="Cooper J."/>
            <person name="Damon W."/>
            <person name="Desjardin D."/>
            <person name="Finy P."/>
            <person name="Geml J."/>
            <person name="Haridas S."/>
            <person name="Hughes K."/>
            <person name="Justo A."/>
            <person name="Karasinski D."/>
            <person name="Kautmanova I."/>
            <person name="Kiss B."/>
            <person name="Kocsube S."/>
            <person name="Kotiranta H."/>
            <person name="LaButti K.M."/>
            <person name="Lechner B.E."/>
            <person name="Liimatainen K."/>
            <person name="Lipzen A."/>
            <person name="Lukacs Z."/>
            <person name="Mihaltcheva S."/>
            <person name="Morgado L.N."/>
            <person name="Niskanen T."/>
            <person name="Noordeloos M.E."/>
            <person name="Ohm R.A."/>
            <person name="Ortiz-Santana B."/>
            <person name="Ovrebo C."/>
            <person name="Racz N."/>
            <person name="Riley R."/>
            <person name="Savchenko A."/>
            <person name="Shiryaev A."/>
            <person name="Soop K."/>
            <person name="Spirin V."/>
            <person name="Szebenyi C."/>
            <person name="Tomsovsky M."/>
            <person name="Tulloss R.E."/>
            <person name="Uehling J."/>
            <person name="Grigoriev I.V."/>
            <person name="Vagvolgyi C."/>
            <person name="Papp T."/>
            <person name="Martin F.M."/>
            <person name="Miettinen O."/>
            <person name="Hibbett D.S."/>
            <person name="Nagy L.G."/>
        </authorList>
    </citation>
    <scope>NUCLEOTIDE SEQUENCE [LARGE SCALE GENOMIC DNA]</scope>
    <source>
        <strain evidence="12 13">FP101781</strain>
    </source>
</reference>
<protein>
    <recommendedName>
        <fullName evidence="1">non-specific serine/threonine protein kinase</fullName>
        <ecNumber evidence="1">2.7.11.1</ecNumber>
    </recommendedName>
</protein>
<gene>
    <name evidence="12" type="ORF">FA13DRAFT_1710264</name>
</gene>